<feature type="region of interest" description="Disordered" evidence="1">
    <location>
        <begin position="34"/>
        <end position="93"/>
    </location>
</feature>
<dbReference type="PANTHER" id="PTHR35596:SF1">
    <property type="entry name" value="MICROBIAL-TYPE PARG CATALYTIC DOMAIN-CONTAINING PROTEIN"/>
    <property type="match status" value="1"/>
</dbReference>
<dbReference type="Gene3D" id="3.40.220.10">
    <property type="entry name" value="Leucine Aminopeptidase, subunit E, domain 1"/>
    <property type="match status" value="1"/>
</dbReference>
<reference evidence="3" key="1">
    <citation type="submission" date="2023-06" db="EMBL/GenBank/DDBJ databases">
        <title>Genome-scale phylogeny and comparative genomics of the fungal order Sordariales.</title>
        <authorList>
            <consortium name="Lawrence Berkeley National Laboratory"/>
            <person name="Hensen N."/>
            <person name="Bonometti L."/>
            <person name="Westerberg I."/>
            <person name="Brannstrom I.O."/>
            <person name="Guillou S."/>
            <person name="Cros-Aarteil S."/>
            <person name="Calhoun S."/>
            <person name="Haridas S."/>
            <person name="Kuo A."/>
            <person name="Mondo S."/>
            <person name="Pangilinan J."/>
            <person name="Riley R."/>
            <person name="LaButti K."/>
            <person name="Andreopoulos B."/>
            <person name="Lipzen A."/>
            <person name="Chen C."/>
            <person name="Yanf M."/>
            <person name="Daum C."/>
            <person name="Ng V."/>
            <person name="Clum A."/>
            <person name="Steindorff A."/>
            <person name="Ohm R."/>
            <person name="Martin F."/>
            <person name="Silar P."/>
            <person name="Natvig D."/>
            <person name="Lalanne C."/>
            <person name="Gautier V."/>
            <person name="Ament-velasquez S.L."/>
            <person name="Kruys A."/>
            <person name="Hutchinson M.I."/>
            <person name="Powell A.J."/>
            <person name="Barry K."/>
            <person name="Miller A.N."/>
            <person name="Grigoriev I.V."/>
            <person name="Debuchy R."/>
            <person name="Gladieux P."/>
            <person name="Thoren M.H."/>
            <person name="Johannesson H."/>
        </authorList>
    </citation>
    <scope>NUCLEOTIDE SEQUENCE</scope>
    <source>
        <strain evidence="3">SMH3391-2</strain>
    </source>
</reference>
<evidence type="ECO:0000256" key="1">
    <source>
        <dbReference type="SAM" id="MobiDB-lite"/>
    </source>
</evidence>
<evidence type="ECO:0000313" key="3">
    <source>
        <dbReference type="EMBL" id="KAK0610687.1"/>
    </source>
</evidence>
<feature type="domain" description="Microbial-type PARG catalytic" evidence="2">
    <location>
        <begin position="84"/>
        <end position="182"/>
    </location>
</feature>
<dbReference type="NCBIfam" id="TIGR02452">
    <property type="entry name" value="TIGR02452 family protein"/>
    <property type="match status" value="1"/>
</dbReference>
<dbReference type="InterPro" id="IPR043472">
    <property type="entry name" value="Macro_dom-like"/>
</dbReference>
<dbReference type="PANTHER" id="PTHR35596">
    <property type="entry name" value="DUF2263 DOMAIN-CONTAINING PROTEIN"/>
    <property type="match status" value="1"/>
</dbReference>
<comment type="caution">
    <text evidence="3">The sequence shown here is derived from an EMBL/GenBank/DDBJ whole genome shotgun (WGS) entry which is preliminary data.</text>
</comment>
<dbReference type="Proteomes" id="UP001174934">
    <property type="component" value="Unassembled WGS sequence"/>
</dbReference>
<protein>
    <recommendedName>
        <fullName evidence="2">Microbial-type PARG catalytic domain-containing protein</fullName>
    </recommendedName>
</protein>
<gene>
    <name evidence="3" type="ORF">B0T17DRAFT_475815</name>
</gene>
<dbReference type="Pfam" id="PF10021">
    <property type="entry name" value="PARG_cat_microb"/>
    <property type="match status" value="1"/>
</dbReference>
<dbReference type="AlphaFoldDB" id="A0AA39TH13"/>
<dbReference type="InterPro" id="IPR019261">
    <property type="entry name" value="PARG_cat_microbial"/>
</dbReference>
<feature type="non-terminal residue" evidence="3">
    <location>
        <position position="1"/>
    </location>
</feature>
<accession>A0AA39TH13</accession>
<dbReference type="InterPro" id="IPR012664">
    <property type="entry name" value="CHP02452"/>
</dbReference>
<dbReference type="EMBL" id="JAULSR010000010">
    <property type="protein sequence ID" value="KAK0610687.1"/>
    <property type="molecule type" value="Genomic_DNA"/>
</dbReference>
<evidence type="ECO:0000313" key="4">
    <source>
        <dbReference type="Proteomes" id="UP001174934"/>
    </source>
</evidence>
<proteinExistence type="predicted"/>
<evidence type="ECO:0000259" key="2">
    <source>
        <dbReference type="Pfam" id="PF10021"/>
    </source>
</evidence>
<name>A0AA39TH13_9PEZI</name>
<dbReference type="SUPFAM" id="SSF52949">
    <property type="entry name" value="Macro domain-like"/>
    <property type="match status" value="1"/>
</dbReference>
<feature type="non-terminal residue" evidence="3">
    <location>
        <position position="337"/>
    </location>
</feature>
<sequence length="337" mass="37231">RSARSKQAHTIVNKTIPAVLNSNARARKGIEAAELIVDPPPLRSSIDSHGAKAKHDAAPKLHHDRPNGPSSPSHVIPQEQPDSNTKHDQTPAKPIHITLTTTDTLLAARHLHTQSLTTTRKPGRLAILNMASPLRPGGGLLSGATSQEESLCRRTTLYPSLSDTFYRLPEIGGIYTPDVLVFHVDDDPNDEHLDKADGKKEWFFVDVVSAGALRFPDVEQIEDDEGRGGEKRYVEEKDREMVRRKMVAVMRILKAKGVDRVVLGAWGCGAYGNPVGEVARAWRRVLMPGRERGGRERGGREKRRDLETWEGMEVAFAVRDLGMARAFKKGFGEGLEV</sequence>
<feature type="compositionally biased region" description="Basic and acidic residues" evidence="1">
    <location>
        <begin position="49"/>
        <end position="66"/>
    </location>
</feature>
<keyword evidence="4" id="KW-1185">Reference proteome</keyword>
<organism evidence="3 4">
    <name type="scientific">Bombardia bombarda</name>
    <dbReference type="NCBI Taxonomy" id="252184"/>
    <lineage>
        <taxon>Eukaryota</taxon>
        <taxon>Fungi</taxon>
        <taxon>Dikarya</taxon>
        <taxon>Ascomycota</taxon>
        <taxon>Pezizomycotina</taxon>
        <taxon>Sordariomycetes</taxon>
        <taxon>Sordariomycetidae</taxon>
        <taxon>Sordariales</taxon>
        <taxon>Lasiosphaeriaceae</taxon>
        <taxon>Bombardia</taxon>
    </lineage>
</organism>